<feature type="transmembrane region" description="Helical" evidence="2">
    <location>
        <begin position="6"/>
        <end position="26"/>
    </location>
</feature>
<keyword evidence="2" id="KW-1133">Transmembrane helix</keyword>
<dbReference type="EMBL" id="DMUP01000240">
    <property type="protein sequence ID" value="HAR57055.1"/>
    <property type="molecule type" value="Genomic_DNA"/>
</dbReference>
<dbReference type="Pfam" id="PF11399">
    <property type="entry name" value="DUF3192"/>
    <property type="match status" value="1"/>
</dbReference>
<organism evidence="3 4">
    <name type="scientific">Idiomarina baltica</name>
    <dbReference type="NCBI Taxonomy" id="190892"/>
    <lineage>
        <taxon>Bacteria</taxon>
        <taxon>Pseudomonadati</taxon>
        <taxon>Pseudomonadota</taxon>
        <taxon>Gammaproteobacteria</taxon>
        <taxon>Alteromonadales</taxon>
        <taxon>Idiomarinaceae</taxon>
        <taxon>Idiomarina</taxon>
    </lineage>
</organism>
<evidence type="ECO:0000313" key="4">
    <source>
        <dbReference type="Proteomes" id="UP000262878"/>
    </source>
</evidence>
<dbReference type="Gene3D" id="3.30.1450.10">
    <property type="match status" value="1"/>
</dbReference>
<evidence type="ECO:0000256" key="2">
    <source>
        <dbReference type="SAM" id="Phobius"/>
    </source>
</evidence>
<reference evidence="3 4" key="1">
    <citation type="journal article" date="2018" name="Nat. Biotechnol.">
        <title>A standardized bacterial taxonomy based on genome phylogeny substantially revises the tree of life.</title>
        <authorList>
            <person name="Parks D.H."/>
            <person name="Chuvochina M."/>
            <person name="Waite D.W."/>
            <person name="Rinke C."/>
            <person name="Skarshewski A."/>
            <person name="Chaumeil P.A."/>
            <person name="Hugenholtz P."/>
        </authorList>
    </citation>
    <scope>NUCLEOTIDE SEQUENCE [LARGE SCALE GENOMIC DNA]</scope>
    <source>
        <strain evidence="3">UBA9360</strain>
    </source>
</reference>
<protein>
    <recommendedName>
        <fullName evidence="5">DUF3192 domain-containing protein</fullName>
    </recommendedName>
</protein>
<evidence type="ECO:0000313" key="3">
    <source>
        <dbReference type="EMBL" id="HAR57055.1"/>
    </source>
</evidence>
<dbReference type="InterPro" id="IPR021534">
    <property type="entry name" value="DUF3192"/>
</dbReference>
<dbReference type="Proteomes" id="UP000262878">
    <property type="component" value="Unassembled WGS sequence"/>
</dbReference>
<evidence type="ECO:0008006" key="5">
    <source>
        <dbReference type="Google" id="ProtNLM"/>
    </source>
</evidence>
<evidence type="ECO:0000256" key="1">
    <source>
        <dbReference type="ARBA" id="ARBA00022729"/>
    </source>
</evidence>
<comment type="caution">
    <text evidence="3">The sequence shown here is derived from an EMBL/GenBank/DDBJ whole genome shotgun (WGS) entry which is preliminary data.</text>
</comment>
<dbReference type="STRING" id="314276.OS145_13014"/>
<gene>
    <name evidence="3" type="ORF">DCR58_09785</name>
</gene>
<proteinExistence type="predicted"/>
<keyword evidence="1" id="KW-0732">Signal</keyword>
<dbReference type="InterPro" id="IPR037873">
    <property type="entry name" value="BamE-like"/>
</dbReference>
<keyword evidence="2" id="KW-0472">Membrane</keyword>
<dbReference type="AlphaFoldDB" id="A0A348WR93"/>
<dbReference type="RefSeq" id="WP_272977916.1">
    <property type="nucleotide sequence ID" value="NZ_DAIRLQ010000004.1"/>
</dbReference>
<sequence length="124" mass="13921">MRKLGLVLFVGIVGYIAILGLVKVFYQADPADMKWQERETYNAMQIGQLELGMSKDQVIRMLGSPDINEAKETSRGDLHVLFYRTHHVTSDGITTKDECTALLFENNQLTAWGSGAYDSYKGTQ</sequence>
<accession>A0A348WR93</accession>
<keyword evidence="2" id="KW-0812">Transmembrane</keyword>
<name>A0A348WR93_9GAMM</name>